<reference evidence="1 2" key="1">
    <citation type="journal article" date="2022" name="New Phytol.">
        <title>Ecological generalism drives hyperdiversity of secondary metabolite gene clusters in xylarialean endophytes.</title>
        <authorList>
            <person name="Franco M.E.E."/>
            <person name="Wisecaver J.H."/>
            <person name="Arnold A.E."/>
            <person name="Ju Y.M."/>
            <person name="Slot J.C."/>
            <person name="Ahrendt S."/>
            <person name="Moore L.P."/>
            <person name="Eastman K.E."/>
            <person name="Scott K."/>
            <person name="Konkel Z."/>
            <person name="Mondo S.J."/>
            <person name="Kuo A."/>
            <person name="Hayes R.D."/>
            <person name="Haridas S."/>
            <person name="Andreopoulos B."/>
            <person name="Riley R."/>
            <person name="LaButti K."/>
            <person name="Pangilinan J."/>
            <person name="Lipzen A."/>
            <person name="Amirebrahimi M."/>
            <person name="Yan J."/>
            <person name="Adam C."/>
            <person name="Keymanesh K."/>
            <person name="Ng V."/>
            <person name="Louie K."/>
            <person name="Northen T."/>
            <person name="Drula E."/>
            <person name="Henrissat B."/>
            <person name="Hsieh H.M."/>
            <person name="Youens-Clark K."/>
            <person name="Lutzoni F."/>
            <person name="Miadlikowska J."/>
            <person name="Eastwood D.C."/>
            <person name="Hamelin R.C."/>
            <person name="Grigoriev I.V."/>
            <person name="U'Ren J.M."/>
        </authorList>
    </citation>
    <scope>NUCLEOTIDE SEQUENCE [LARGE SCALE GENOMIC DNA]</scope>
    <source>
        <strain evidence="1 2">ER1909</strain>
    </source>
</reference>
<protein>
    <submittedName>
        <fullName evidence="1">Uncharacterized protein</fullName>
    </submittedName>
</protein>
<organism evidence="1 2">
    <name type="scientific">Hypoxylon rubiginosum</name>
    <dbReference type="NCBI Taxonomy" id="110542"/>
    <lineage>
        <taxon>Eukaryota</taxon>
        <taxon>Fungi</taxon>
        <taxon>Dikarya</taxon>
        <taxon>Ascomycota</taxon>
        <taxon>Pezizomycotina</taxon>
        <taxon>Sordariomycetes</taxon>
        <taxon>Xylariomycetidae</taxon>
        <taxon>Xylariales</taxon>
        <taxon>Hypoxylaceae</taxon>
        <taxon>Hypoxylon</taxon>
    </lineage>
</organism>
<proteinExistence type="predicted"/>
<dbReference type="EMBL" id="MU394305">
    <property type="protein sequence ID" value="KAI6087773.1"/>
    <property type="molecule type" value="Genomic_DNA"/>
</dbReference>
<keyword evidence="2" id="KW-1185">Reference proteome</keyword>
<name>A0ACC0D5D4_9PEZI</name>
<evidence type="ECO:0000313" key="1">
    <source>
        <dbReference type="EMBL" id="KAI6087773.1"/>
    </source>
</evidence>
<sequence>MSSLTELAAVMPRCSLLCLQSAVMNSTCAPTDQSCICGDQALNNQTSSCISVACTVRESLTSLNVTNHLCGIAPTTDYSFIPILIVFLILAGVVVIMRIMTRILMHMPFWWDDWANFAAMLCCIAYTAYCIKMKDLGYGIDLWAVPQDNITDSFVGFYATAELYVVARWLIRTSIVLFYARIFRSSRAERLMWGSLIGSVLITFPFLLVITFQCNPVSSVWLSWDGEHPGKCIDKKKLIWVGFVLLLLNDFWLMAIPLPFVANLQLSLRKKILASAMFCMGIIVTVISIYKLTLISEYTQGTNPTLQIVPMGIWAGIEIDLGVVCACMPSMPMLFRPLVHRFKSSSAGNSVPTGHTGSSSQYSNQNRKRRFLPTTSQSSSILRSGSNIRMVTTIRQTNEPSGSDAQLPLCEPSGIELGRINHGNTNAQAWS</sequence>
<comment type="caution">
    <text evidence="1">The sequence shown here is derived from an EMBL/GenBank/DDBJ whole genome shotgun (WGS) entry which is preliminary data.</text>
</comment>
<gene>
    <name evidence="1" type="ORF">F4821DRAFT_235181</name>
</gene>
<accession>A0ACC0D5D4</accession>
<evidence type="ECO:0000313" key="2">
    <source>
        <dbReference type="Proteomes" id="UP001497680"/>
    </source>
</evidence>
<dbReference type="Proteomes" id="UP001497680">
    <property type="component" value="Unassembled WGS sequence"/>
</dbReference>